<protein>
    <submittedName>
        <fullName evidence="1">Uncharacterized protein</fullName>
    </submittedName>
</protein>
<sequence length="74" mass="8296">MVKKIGVSNKKIDITANIKKTVPKKSAPKKKTLTKAELEQALIDNFINLQKVLTNLAVKFEDLSTNLSKLLQLF</sequence>
<name>X0VP99_9ZZZZ</name>
<dbReference type="EMBL" id="BARS01038228">
    <property type="protein sequence ID" value="GAG20219.1"/>
    <property type="molecule type" value="Genomic_DNA"/>
</dbReference>
<feature type="non-terminal residue" evidence="1">
    <location>
        <position position="74"/>
    </location>
</feature>
<accession>X0VP99</accession>
<dbReference type="AlphaFoldDB" id="X0VP99"/>
<gene>
    <name evidence="1" type="ORF">S01H1_58516</name>
</gene>
<evidence type="ECO:0000313" key="1">
    <source>
        <dbReference type="EMBL" id="GAG20219.1"/>
    </source>
</evidence>
<reference evidence="1" key="1">
    <citation type="journal article" date="2014" name="Front. Microbiol.">
        <title>High frequency of phylogenetically diverse reductive dehalogenase-homologous genes in deep subseafloor sedimentary metagenomes.</title>
        <authorList>
            <person name="Kawai M."/>
            <person name="Futagami T."/>
            <person name="Toyoda A."/>
            <person name="Takaki Y."/>
            <person name="Nishi S."/>
            <person name="Hori S."/>
            <person name="Arai W."/>
            <person name="Tsubouchi T."/>
            <person name="Morono Y."/>
            <person name="Uchiyama I."/>
            <person name="Ito T."/>
            <person name="Fujiyama A."/>
            <person name="Inagaki F."/>
            <person name="Takami H."/>
        </authorList>
    </citation>
    <scope>NUCLEOTIDE SEQUENCE</scope>
    <source>
        <strain evidence="1">Expedition CK06-06</strain>
    </source>
</reference>
<comment type="caution">
    <text evidence="1">The sequence shown here is derived from an EMBL/GenBank/DDBJ whole genome shotgun (WGS) entry which is preliminary data.</text>
</comment>
<proteinExistence type="predicted"/>
<organism evidence="1">
    <name type="scientific">marine sediment metagenome</name>
    <dbReference type="NCBI Taxonomy" id="412755"/>
    <lineage>
        <taxon>unclassified sequences</taxon>
        <taxon>metagenomes</taxon>
        <taxon>ecological metagenomes</taxon>
    </lineage>
</organism>